<evidence type="ECO:0000313" key="7">
    <source>
        <dbReference type="EMBL" id="KAI1855776.1"/>
    </source>
</evidence>
<dbReference type="PANTHER" id="PTHR46233">
    <property type="entry name" value="HYDROXYACYLGLUTATHIONE HYDROLASE GLOC"/>
    <property type="match status" value="1"/>
</dbReference>
<dbReference type="CDD" id="cd16280">
    <property type="entry name" value="metallo-hydrolase-like_MBL-fold"/>
    <property type="match status" value="1"/>
</dbReference>
<keyword evidence="2" id="KW-0479">Metal-binding</keyword>
<dbReference type="Proteomes" id="UP000829685">
    <property type="component" value="Unassembled WGS sequence"/>
</dbReference>
<organism evidence="7 8">
    <name type="scientific">Neoarthrinium moseri</name>
    <dbReference type="NCBI Taxonomy" id="1658444"/>
    <lineage>
        <taxon>Eukaryota</taxon>
        <taxon>Fungi</taxon>
        <taxon>Dikarya</taxon>
        <taxon>Ascomycota</taxon>
        <taxon>Pezizomycotina</taxon>
        <taxon>Sordariomycetes</taxon>
        <taxon>Xylariomycetidae</taxon>
        <taxon>Amphisphaeriales</taxon>
        <taxon>Apiosporaceae</taxon>
        <taxon>Neoarthrinium</taxon>
    </lineage>
</organism>
<dbReference type="SUPFAM" id="SSF56281">
    <property type="entry name" value="Metallo-hydrolase/oxidoreductase"/>
    <property type="match status" value="1"/>
</dbReference>
<dbReference type="GO" id="GO:0017001">
    <property type="term" value="P:antibiotic catabolic process"/>
    <property type="evidence" value="ECO:0007669"/>
    <property type="project" value="InterPro"/>
</dbReference>
<dbReference type="InterPro" id="IPR001018">
    <property type="entry name" value="Beta-lactamase_class-B_CS"/>
</dbReference>
<dbReference type="SMART" id="SM00849">
    <property type="entry name" value="Lactamase_B"/>
    <property type="match status" value="1"/>
</dbReference>
<evidence type="ECO:0000256" key="2">
    <source>
        <dbReference type="ARBA" id="ARBA00022723"/>
    </source>
</evidence>
<comment type="cofactor">
    <cofactor evidence="1">
        <name>Zn(2+)</name>
        <dbReference type="ChEBI" id="CHEBI:29105"/>
    </cofactor>
</comment>
<feature type="chain" id="PRO_5040420724" description="Metallo-beta-lactamase domain-containing protein" evidence="5">
    <location>
        <begin position="28"/>
        <end position="349"/>
    </location>
</feature>
<evidence type="ECO:0000256" key="1">
    <source>
        <dbReference type="ARBA" id="ARBA00001947"/>
    </source>
</evidence>
<dbReference type="Gene3D" id="3.60.15.10">
    <property type="entry name" value="Ribonuclease Z/Hydroxyacylglutathione hydrolase-like"/>
    <property type="match status" value="1"/>
</dbReference>
<dbReference type="EMBL" id="JAFIMR010000050">
    <property type="protein sequence ID" value="KAI1855776.1"/>
    <property type="molecule type" value="Genomic_DNA"/>
</dbReference>
<evidence type="ECO:0000256" key="4">
    <source>
        <dbReference type="ARBA" id="ARBA00022833"/>
    </source>
</evidence>
<dbReference type="PROSITE" id="PS00743">
    <property type="entry name" value="BETA_LACTAMASE_B_1"/>
    <property type="match status" value="1"/>
</dbReference>
<sequence>MATVAWRRPSTALWLTSLSIVSPSLQGYGATSNFTEWFNVTEFPQEQPANVSLYLHQALRVAGPDIYPHFEHRCIRSQVYPELGNLAQADGFVTPIRPFDSLFFVGSAYVSSWAIDTGAGLLLIDTQDNPEEVQKVILPGLEYFGYSGSDIAAVIITHEHADHYGGARYLQDNFGTPIYASEKAWDGMANDTIAPKGLIPPTRNLTIEDGESLTIGNTTISFVSTPGHTPGTMSFFFPVYDLGASHLAAIYGGGGVPSKAEAKDEQITSFEKFSNRARELGADVLLAPHQTQDGSLWKFDLLRHRPCGPYNCDEANPFVIGNDAYLRYLKTMEICVRLQAARDGQFLSL</sequence>
<evidence type="ECO:0000256" key="3">
    <source>
        <dbReference type="ARBA" id="ARBA00022801"/>
    </source>
</evidence>
<proteinExistence type="predicted"/>
<evidence type="ECO:0000313" key="8">
    <source>
        <dbReference type="Proteomes" id="UP000829685"/>
    </source>
</evidence>
<evidence type="ECO:0000256" key="5">
    <source>
        <dbReference type="SAM" id="SignalP"/>
    </source>
</evidence>
<dbReference type="InterPro" id="IPR001279">
    <property type="entry name" value="Metallo-B-lactamas"/>
</dbReference>
<dbReference type="GO" id="GO:0008270">
    <property type="term" value="F:zinc ion binding"/>
    <property type="evidence" value="ECO:0007669"/>
    <property type="project" value="InterPro"/>
</dbReference>
<keyword evidence="3" id="KW-0378">Hydrolase</keyword>
<protein>
    <recommendedName>
        <fullName evidence="6">Metallo-beta-lactamase domain-containing protein</fullName>
    </recommendedName>
</protein>
<accession>A0A9P9WB57</accession>
<keyword evidence="4" id="KW-0862">Zinc</keyword>
<dbReference type="PANTHER" id="PTHR46233:SF3">
    <property type="entry name" value="HYDROXYACYLGLUTATHIONE HYDROLASE GLOC"/>
    <property type="match status" value="1"/>
</dbReference>
<dbReference type="InterPro" id="IPR036866">
    <property type="entry name" value="RibonucZ/Hydroxyglut_hydro"/>
</dbReference>
<dbReference type="InterPro" id="IPR051453">
    <property type="entry name" value="MBL_Glyoxalase_II"/>
</dbReference>
<gene>
    <name evidence="7" type="ORF">JX265_012221</name>
</gene>
<comment type="caution">
    <text evidence="7">The sequence shown here is derived from an EMBL/GenBank/DDBJ whole genome shotgun (WGS) entry which is preliminary data.</text>
</comment>
<reference evidence="7" key="1">
    <citation type="submission" date="2021-03" db="EMBL/GenBank/DDBJ databases">
        <title>Revisited historic fungal species revealed as producer of novel bioactive compounds through whole genome sequencing and comparative genomics.</title>
        <authorList>
            <person name="Vignolle G.A."/>
            <person name="Hochenegger N."/>
            <person name="Mach R.L."/>
            <person name="Mach-Aigner A.R."/>
            <person name="Javad Rahimi M."/>
            <person name="Salim K.A."/>
            <person name="Chan C.M."/>
            <person name="Lim L.B.L."/>
            <person name="Cai F."/>
            <person name="Druzhinina I.S."/>
            <person name="U'Ren J.M."/>
            <person name="Derntl C."/>
        </authorList>
    </citation>
    <scope>NUCLEOTIDE SEQUENCE</scope>
    <source>
        <strain evidence="7">TUCIM 5799</strain>
    </source>
</reference>
<feature type="signal peptide" evidence="5">
    <location>
        <begin position="1"/>
        <end position="27"/>
    </location>
</feature>
<dbReference type="Pfam" id="PF00753">
    <property type="entry name" value="Lactamase_B"/>
    <property type="match status" value="1"/>
</dbReference>
<evidence type="ECO:0000259" key="6">
    <source>
        <dbReference type="SMART" id="SM00849"/>
    </source>
</evidence>
<keyword evidence="8" id="KW-1185">Reference proteome</keyword>
<dbReference type="AlphaFoldDB" id="A0A9P9WB57"/>
<name>A0A9P9WB57_9PEZI</name>
<dbReference type="GO" id="GO:0008800">
    <property type="term" value="F:beta-lactamase activity"/>
    <property type="evidence" value="ECO:0007669"/>
    <property type="project" value="InterPro"/>
</dbReference>
<keyword evidence="5" id="KW-0732">Signal</keyword>
<feature type="domain" description="Metallo-beta-lactamase" evidence="6">
    <location>
        <begin position="109"/>
        <end position="289"/>
    </location>
</feature>